<feature type="compositionally biased region" description="Polar residues" evidence="1">
    <location>
        <begin position="90"/>
        <end position="99"/>
    </location>
</feature>
<dbReference type="Proteomes" id="UP000190648">
    <property type="component" value="Unassembled WGS sequence"/>
</dbReference>
<feature type="region of interest" description="Disordered" evidence="1">
    <location>
        <begin position="1"/>
        <end position="30"/>
    </location>
</feature>
<reference evidence="2 3" key="1">
    <citation type="submission" date="2016-02" db="EMBL/GenBank/DDBJ databases">
        <title>Band-tailed pigeon sequencing and assembly.</title>
        <authorList>
            <person name="Soares A.E."/>
            <person name="Novak B.J."/>
            <person name="Rice E.S."/>
            <person name="O'Connell B."/>
            <person name="Chang D."/>
            <person name="Weber S."/>
            <person name="Shapiro B."/>
        </authorList>
    </citation>
    <scope>NUCLEOTIDE SEQUENCE [LARGE SCALE GENOMIC DNA]</scope>
    <source>
        <strain evidence="2">BTP2013</strain>
        <tissue evidence="2">Blood</tissue>
    </source>
</reference>
<dbReference type="EMBL" id="LSYS01009367">
    <property type="protein sequence ID" value="OPJ66555.1"/>
    <property type="molecule type" value="Genomic_DNA"/>
</dbReference>
<evidence type="ECO:0000313" key="2">
    <source>
        <dbReference type="EMBL" id="OPJ66555.1"/>
    </source>
</evidence>
<dbReference type="AlphaFoldDB" id="A0A1V4J3G6"/>
<evidence type="ECO:0000256" key="1">
    <source>
        <dbReference type="SAM" id="MobiDB-lite"/>
    </source>
</evidence>
<comment type="caution">
    <text evidence="2">The sequence shown here is derived from an EMBL/GenBank/DDBJ whole genome shotgun (WGS) entry which is preliminary data.</text>
</comment>
<organism evidence="2 3">
    <name type="scientific">Patagioenas fasciata monilis</name>
    <dbReference type="NCBI Taxonomy" id="372326"/>
    <lineage>
        <taxon>Eukaryota</taxon>
        <taxon>Metazoa</taxon>
        <taxon>Chordata</taxon>
        <taxon>Craniata</taxon>
        <taxon>Vertebrata</taxon>
        <taxon>Euteleostomi</taxon>
        <taxon>Archelosauria</taxon>
        <taxon>Archosauria</taxon>
        <taxon>Dinosauria</taxon>
        <taxon>Saurischia</taxon>
        <taxon>Theropoda</taxon>
        <taxon>Coelurosauria</taxon>
        <taxon>Aves</taxon>
        <taxon>Neognathae</taxon>
        <taxon>Neoaves</taxon>
        <taxon>Columbimorphae</taxon>
        <taxon>Columbiformes</taxon>
        <taxon>Columbidae</taxon>
        <taxon>Patagioenas</taxon>
    </lineage>
</organism>
<feature type="region of interest" description="Disordered" evidence="1">
    <location>
        <begin position="73"/>
        <end position="99"/>
    </location>
</feature>
<proteinExistence type="predicted"/>
<name>A0A1V4J3G6_PATFA</name>
<protein>
    <submittedName>
        <fullName evidence="2">Uncharacterized protein</fullName>
    </submittedName>
</protein>
<keyword evidence="3" id="KW-1185">Reference proteome</keyword>
<evidence type="ECO:0000313" key="3">
    <source>
        <dbReference type="Proteomes" id="UP000190648"/>
    </source>
</evidence>
<gene>
    <name evidence="2" type="ORF">AV530_016594</name>
</gene>
<sequence>MRTDVEARSNPQDSWHRGSFSKAIPNTGHETLMQRRSTLTRHLHSSSNKLFGDQFSLKAVLTGKHIALHSGQEVMKQGPKPSGGKLGNMKVTTTVKDHL</sequence>
<accession>A0A1V4J3G6</accession>